<dbReference type="PANTHER" id="PTHR38681:SF1">
    <property type="entry name" value="RETROVIRUS-RELATED POL POLYPROTEIN FROM TRANSPOSON 412-LIKE PROTEIN"/>
    <property type="match status" value="1"/>
</dbReference>
<dbReference type="STRING" id="37653.A0A0L8H518"/>
<feature type="non-terminal residue" evidence="1">
    <location>
        <position position="1"/>
    </location>
</feature>
<reference evidence="1" key="1">
    <citation type="submission" date="2015-07" db="EMBL/GenBank/DDBJ databases">
        <title>MeaNS - Measles Nucleotide Surveillance Program.</title>
        <authorList>
            <person name="Tran T."/>
            <person name="Druce J."/>
        </authorList>
    </citation>
    <scope>NUCLEOTIDE SEQUENCE</scope>
    <source>
        <strain evidence="1">UCB-OBI-ISO-001</strain>
        <tissue evidence="1">Gonad</tissue>
    </source>
</reference>
<proteinExistence type="predicted"/>
<accession>A0A0L8H518</accession>
<dbReference type="OrthoDB" id="10056584at2759"/>
<gene>
    <name evidence="1" type="ORF">OCBIM_22022319mg</name>
</gene>
<dbReference type="PANTHER" id="PTHR38681">
    <property type="entry name" value="RETROVIRUS-RELATED POL POLYPROTEIN FROM TRANSPOSON 412-LIKE PROTEIN-RELATED"/>
    <property type="match status" value="1"/>
</dbReference>
<protein>
    <submittedName>
        <fullName evidence="1">Uncharacterized protein</fullName>
    </submittedName>
</protein>
<name>A0A0L8H518_OCTBM</name>
<organism evidence="1">
    <name type="scientific">Octopus bimaculoides</name>
    <name type="common">California two-spotted octopus</name>
    <dbReference type="NCBI Taxonomy" id="37653"/>
    <lineage>
        <taxon>Eukaryota</taxon>
        <taxon>Metazoa</taxon>
        <taxon>Spiralia</taxon>
        <taxon>Lophotrochozoa</taxon>
        <taxon>Mollusca</taxon>
        <taxon>Cephalopoda</taxon>
        <taxon>Coleoidea</taxon>
        <taxon>Octopodiformes</taxon>
        <taxon>Octopoda</taxon>
        <taxon>Incirrata</taxon>
        <taxon>Octopodidae</taxon>
        <taxon>Octopus</taxon>
    </lineage>
</organism>
<evidence type="ECO:0000313" key="1">
    <source>
        <dbReference type="EMBL" id="KOF84292.1"/>
    </source>
</evidence>
<sequence>PAFKADVGYSPAELLYGAPLSLLWQILTPVDLSLQDPALYLNRLRSYFQDLPPMSTRDQTVKPAAPRNVASWTDVFVRNDAARCSLTTPYAGPSRVLAHTNKHFTSDHNDCRDTVSVDRMKITYTDADTPATHTPSTHISPHTHIYPLHIWLHKQLPHLYHDTLRQLPLARKTL</sequence>
<dbReference type="EMBL" id="KQ419197">
    <property type="protein sequence ID" value="KOF84292.1"/>
    <property type="molecule type" value="Genomic_DNA"/>
</dbReference>
<dbReference type="AlphaFoldDB" id="A0A0L8H518"/>